<sequence>MFSSMDRRMSFGVGFWCGSLFLPWFATNLLKALLLSFLTYLAFASTHAVEKRYKVLLITEFPPQKHLHHTIGLANCMAIPSYKGQASLCADPAEHFYLECVLKQG</sequence>
<reference evidence="1 2" key="1">
    <citation type="journal article" date="2024" name="Plant Biotechnol. J.">
        <title>Genome and CRISPR/Cas9 system of a widespread forest tree (Populus alba) in the world.</title>
        <authorList>
            <person name="Liu Y.J."/>
            <person name="Jiang P.F."/>
            <person name="Han X.M."/>
            <person name="Li X.Y."/>
            <person name="Wang H.M."/>
            <person name="Wang Y.J."/>
            <person name="Wang X.X."/>
            <person name="Zeng Q.Y."/>
        </authorList>
    </citation>
    <scope>NUCLEOTIDE SEQUENCE [LARGE SCALE GENOMIC DNA]</scope>
    <source>
        <strain evidence="2">cv. PAL-ZL1</strain>
    </source>
</reference>
<proteinExistence type="predicted"/>
<dbReference type="EMBL" id="RCHU02000006">
    <property type="protein sequence ID" value="KAL3586030.1"/>
    <property type="molecule type" value="Genomic_DNA"/>
</dbReference>
<evidence type="ECO:0000313" key="1">
    <source>
        <dbReference type="EMBL" id="KAL3586030.1"/>
    </source>
</evidence>
<comment type="caution">
    <text evidence="1">The sequence shown here is derived from an EMBL/GenBank/DDBJ whole genome shotgun (WGS) entry which is preliminary data.</text>
</comment>
<accession>A0ACC4C3G9</accession>
<keyword evidence="2" id="KW-1185">Reference proteome</keyword>
<name>A0ACC4C3G9_POPAL</name>
<protein>
    <submittedName>
        <fullName evidence="1">Uncharacterized protein</fullName>
    </submittedName>
</protein>
<gene>
    <name evidence="1" type="ORF">D5086_012897</name>
</gene>
<organism evidence="1 2">
    <name type="scientific">Populus alba</name>
    <name type="common">White poplar</name>
    <dbReference type="NCBI Taxonomy" id="43335"/>
    <lineage>
        <taxon>Eukaryota</taxon>
        <taxon>Viridiplantae</taxon>
        <taxon>Streptophyta</taxon>
        <taxon>Embryophyta</taxon>
        <taxon>Tracheophyta</taxon>
        <taxon>Spermatophyta</taxon>
        <taxon>Magnoliopsida</taxon>
        <taxon>eudicotyledons</taxon>
        <taxon>Gunneridae</taxon>
        <taxon>Pentapetalae</taxon>
        <taxon>rosids</taxon>
        <taxon>fabids</taxon>
        <taxon>Malpighiales</taxon>
        <taxon>Salicaceae</taxon>
        <taxon>Saliceae</taxon>
        <taxon>Populus</taxon>
    </lineage>
</organism>
<evidence type="ECO:0000313" key="2">
    <source>
        <dbReference type="Proteomes" id="UP000309997"/>
    </source>
</evidence>
<dbReference type="Proteomes" id="UP000309997">
    <property type="component" value="Unassembled WGS sequence"/>
</dbReference>